<reference evidence="2 3" key="1">
    <citation type="submission" date="2023-07" db="EMBL/GenBank/DDBJ databases">
        <title>Sorghum-associated microbial communities from plants grown in Nebraska, USA.</title>
        <authorList>
            <person name="Schachtman D."/>
        </authorList>
    </citation>
    <scope>NUCLEOTIDE SEQUENCE [LARGE SCALE GENOMIC DNA]</scope>
    <source>
        <strain evidence="2 3">BE332</strain>
    </source>
</reference>
<name>A0ABU0EFC6_9CELL</name>
<protein>
    <recommendedName>
        <fullName evidence="4">PKD domain-containing protein</fullName>
    </recommendedName>
</protein>
<feature type="region of interest" description="Disordered" evidence="1">
    <location>
        <begin position="648"/>
        <end position="669"/>
    </location>
</feature>
<dbReference type="SUPFAM" id="SSF51004">
    <property type="entry name" value="C-terminal (heme d1) domain of cytochrome cd1-nitrite reductase"/>
    <property type="match status" value="1"/>
</dbReference>
<comment type="caution">
    <text evidence="2">The sequence shown here is derived from an EMBL/GenBank/DDBJ whole genome shotgun (WGS) entry which is preliminary data.</text>
</comment>
<gene>
    <name evidence="2" type="ORF">J2X26_002072</name>
</gene>
<dbReference type="InterPro" id="IPR011048">
    <property type="entry name" value="Haem_d1_sf"/>
</dbReference>
<dbReference type="Gene3D" id="2.130.10.10">
    <property type="entry name" value="YVTN repeat-like/Quinoprotein amine dehydrogenase"/>
    <property type="match status" value="2"/>
</dbReference>
<dbReference type="EMBL" id="JAUSVB010000002">
    <property type="protein sequence ID" value="MDQ0373761.1"/>
    <property type="molecule type" value="Genomic_DNA"/>
</dbReference>
<dbReference type="SUPFAM" id="SSF49299">
    <property type="entry name" value="PKD domain"/>
    <property type="match status" value="1"/>
</dbReference>
<evidence type="ECO:0000313" key="3">
    <source>
        <dbReference type="Proteomes" id="UP001239626"/>
    </source>
</evidence>
<evidence type="ECO:0008006" key="4">
    <source>
        <dbReference type="Google" id="ProtNLM"/>
    </source>
</evidence>
<dbReference type="Proteomes" id="UP001239626">
    <property type="component" value="Unassembled WGS sequence"/>
</dbReference>
<dbReference type="RefSeq" id="WP_307491996.1">
    <property type="nucleotide sequence ID" value="NZ_JAUSVB010000002.1"/>
</dbReference>
<evidence type="ECO:0000256" key="1">
    <source>
        <dbReference type="SAM" id="MobiDB-lite"/>
    </source>
</evidence>
<dbReference type="InterPro" id="IPR015943">
    <property type="entry name" value="WD40/YVTN_repeat-like_dom_sf"/>
</dbReference>
<dbReference type="InterPro" id="IPR035986">
    <property type="entry name" value="PKD_dom_sf"/>
</dbReference>
<organism evidence="2 3">
    <name type="scientific">Cellulomonas humilata</name>
    <dbReference type="NCBI Taxonomy" id="144055"/>
    <lineage>
        <taxon>Bacteria</taxon>
        <taxon>Bacillati</taxon>
        <taxon>Actinomycetota</taxon>
        <taxon>Actinomycetes</taxon>
        <taxon>Micrococcales</taxon>
        <taxon>Cellulomonadaceae</taxon>
        <taxon>Cellulomonas</taxon>
    </lineage>
</organism>
<accession>A0ABU0EFC6</accession>
<sequence length="812" mass="82882">MTAAIAFVVVATPLAMAVYLGAGAPLESARQTSGRAWVASPEQGVVSLIDGSSHEVVVSVPAPDALVGDDLAVTQAGSSAYVVDRTLGTVARIDGGTFEVSEPAPIADPGGHPQVLQGGGALYLIDPVRRIASRADPDTLEVEAELSLAAQPGDGQAVVDDAGRLWVIDATSGDLIWFDEAKHSVDDLATPASQLVLVQGGAVLVDVEGARAIRLGAEGGEGRWSCVGLPPGSTASLLGSVSGDQMFAAVPDDGRFVVARVGRDDCATSVQLADPGTADFGPLAQDGRYVFVPDRSTGRTAVVDTVRGAQVADLSLTAPGNRVELTAKDGIVFYNDLDSDVAGVLALEAGDWKVAGAVQKYDPATDEGVAVVGGDAGAEGSGDSGLTGAPADWVVQVPTGENPSAPSAPSGSVVGSPVITEIRVRPDPTVLGLPVTFTPKVSGSAGSQWSWTLTAADGSVVWESDEVGAVETVITGSVPETYTLGLEIVDARGHRTSTERPVDTVLVPTPHIEAFLLEHAEPAVGQVANIAAVESGLSGAEATWEWSVLVDGKPFVFASQPPAGAPFPMVFASPGTYDVILTVTHVDLVATESTTVTVSDQCGPALAGKRFVDLRADGTATMDVLARSCFVDTTVGIELPPWLSGASSVDVPAAGNDEVEGQQRSKAPQPVPVDVTVVGSPPADGLVPGAITLVLGDRRVPVDVRVNLPPSWSTDPECTAPDDASGGRTRFSAGLVDADSGSLVVRLTLDGVDDAPDDGYLMLPVRGEPGRYELLGPPTMPLAGATSFSVRATDRFGAESEMRSAPVGGCAG</sequence>
<evidence type="ECO:0000313" key="2">
    <source>
        <dbReference type="EMBL" id="MDQ0373761.1"/>
    </source>
</evidence>
<keyword evidence="3" id="KW-1185">Reference proteome</keyword>
<dbReference type="Gene3D" id="2.60.40.10">
    <property type="entry name" value="Immunoglobulins"/>
    <property type="match status" value="1"/>
</dbReference>
<proteinExistence type="predicted"/>
<dbReference type="InterPro" id="IPR013783">
    <property type="entry name" value="Ig-like_fold"/>
</dbReference>